<keyword evidence="3" id="KW-1133">Transmembrane helix</keyword>
<dbReference type="SUPFAM" id="SSF55073">
    <property type="entry name" value="Nucleotide cyclase"/>
    <property type="match status" value="1"/>
</dbReference>
<evidence type="ECO:0000259" key="4">
    <source>
        <dbReference type="PROSITE" id="PS50887"/>
    </source>
</evidence>
<feature type="transmembrane region" description="Helical" evidence="3">
    <location>
        <begin position="167"/>
        <end position="185"/>
    </location>
</feature>
<dbReference type="InterPro" id="IPR043128">
    <property type="entry name" value="Rev_trsase/Diguanyl_cyclase"/>
</dbReference>
<dbReference type="InterPro" id="IPR050469">
    <property type="entry name" value="Diguanylate_Cyclase"/>
</dbReference>
<feature type="domain" description="GGDEF" evidence="4">
    <location>
        <begin position="230"/>
        <end position="362"/>
    </location>
</feature>
<keyword evidence="6" id="KW-1185">Reference proteome</keyword>
<dbReference type="PANTHER" id="PTHR45138">
    <property type="entry name" value="REGULATORY COMPONENTS OF SENSORY TRANSDUCTION SYSTEM"/>
    <property type="match status" value="1"/>
</dbReference>
<reference evidence="5 6" key="1">
    <citation type="submission" date="2018-05" db="EMBL/GenBank/DDBJ databases">
        <title>Zavarzinia sp. HR-AS.</title>
        <authorList>
            <person name="Lee Y."/>
            <person name="Jeon C.O."/>
        </authorList>
    </citation>
    <scope>NUCLEOTIDE SEQUENCE [LARGE SCALE GENOMIC DNA]</scope>
    <source>
        <strain evidence="5 6">HR-AS</strain>
    </source>
</reference>
<protein>
    <recommendedName>
        <fullName evidence="1">diguanylate cyclase</fullName>
        <ecNumber evidence="1">2.7.7.65</ecNumber>
    </recommendedName>
</protein>
<dbReference type="FunFam" id="3.30.70.270:FF:000001">
    <property type="entry name" value="Diguanylate cyclase domain protein"/>
    <property type="match status" value="1"/>
</dbReference>
<organism evidence="5 6">
    <name type="scientific">Zavarzinia aquatilis</name>
    <dbReference type="NCBI Taxonomy" id="2211142"/>
    <lineage>
        <taxon>Bacteria</taxon>
        <taxon>Pseudomonadati</taxon>
        <taxon>Pseudomonadota</taxon>
        <taxon>Alphaproteobacteria</taxon>
        <taxon>Rhodospirillales</taxon>
        <taxon>Zavarziniaceae</taxon>
        <taxon>Zavarzinia</taxon>
    </lineage>
</organism>
<dbReference type="NCBIfam" id="TIGR00254">
    <property type="entry name" value="GGDEF"/>
    <property type="match status" value="1"/>
</dbReference>
<dbReference type="InterPro" id="IPR029787">
    <property type="entry name" value="Nucleotide_cyclase"/>
</dbReference>
<dbReference type="EC" id="2.7.7.65" evidence="1"/>
<gene>
    <name evidence="5" type="ORF">DKG74_01520</name>
</gene>
<dbReference type="CDD" id="cd01949">
    <property type="entry name" value="GGDEF"/>
    <property type="match status" value="1"/>
</dbReference>
<dbReference type="PANTHER" id="PTHR45138:SF9">
    <property type="entry name" value="DIGUANYLATE CYCLASE DGCM-RELATED"/>
    <property type="match status" value="1"/>
</dbReference>
<dbReference type="GO" id="GO:0043709">
    <property type="term" value="P:cell adhesion involved in single-species biofilm formation"/>
    <property type="evidence" value="ECO:0007669"/>
    <property type="project" value="TreeGrafter"/>
</dbReference>
<dbReference type="EMBL" id="QGLE01000001">
    <property type="protein sequence ID" value="PWR25669.1"/>
    <property type="molecule type" value="Genomic_DNA"/>
</dbReference>
<dbReference type="Pfam" id="PF00990">
    <property type="entry name" value="GGDEF"/>
    <property type="match status" value="1"/>
</dbReference>
<evidence type="ECO:0000256" key="3">
    <source>
        <dbReference type="SAM" id="Phobius"/>
    </source>
</evidence>
<comment type="catalytic activity">
    <reaction evidence="2">
        <text>2 GTP = 3',3'-c-di-GMP + 2 diphosphate</text>
        <dbReference type="Rhea" id="RHEA:24898"/>
        <dbReference type="ChEBI" id="CHEBI:33019"/>
        <dbReference type="ChEBI" id="CHEBI:37565"/>
        <dbReference type="ChEBI" id="CHEBI:58805"/>
        <dbReference type="EC" id="2.7.7.65"/>
    </reaction>
</comment>
<dbReference type="OrthoDB" id="9812260at2"/>
<evidence type="ECO:0000256" key="2">
    <source>
        <dbReference type="ARBA" id="ARBA00034247"/>
    </source>
</evidence>
<dbReference type="Proteomes" id="UP000245461">
    <property type="component" value="Unassembled WGS sequence"/>
</dbReference>
<dbReference type="PROSITE" id="PS50887">
    <property type="entry name" value="GGDEF"/>
    <property type="match status" value="1"/>
</dbReference>
<proteinExistence type="predicted"/>
<accession>A0A317EFP8</accession>
<evidence type="ECO:0000256" key="1">
    <source>
        <dbReference type="ARBA" id="ARBA00012528"/>
    </source>
</evidence>
<keyword evidence="3" id="KW-0472">Membrane</keyword>
<evidence type="ECO:0000313" key="6">
    <source>
        <dbReference type="Proteomes" id="UP000245461"/>
    </source>
</evidence>
<dbReference type="GO" id="GO:1902201">
    <property type="term" value="P:negative regulation of bacterial-type flagellum-dependent cell motility"/>
    <property type="evidence" value="ECO:0007669"/>
    <property type="project" value="TreeGrafter"/>
</dbReference>
<dbReference type="Gene3D" id="3.30.70.270">
    <property type="match status" value="1"/>
</dbReference>
<name>A0A317EFP8_9PROT</name>
<dbReference type="GO" id="GO:0005886">
    <property type="term" value="C:plasma membrane"/>
    <property type="evidence" value="ECO:0007669"/>
    <property type="project" value="TreeGrafter"/>
</dbReference>
<sequence>MDRVKALKPLHVAILAASFGAVLTTIGTAVFIAESGRRIDDDLAQAAQQIRQAIEGGDMPPHSTGKMVATTVATFPLVSGSVDACVGQLRDASRPVVPLMPEGELQRIATQSCEGREIGIAGDGSALEGFVLISTRKTDEGGRMATLVGFRPGREITAGSLIHTPPVIGLAIAIILSSGLFGYALGRRAYRSFLTAKARAVTDGLSGVLRREQFLTSLGQFVAAGGVRGESGSVLALDLDHFKRVNDSYGHAAGDEVIRTCGELIKTTVRSGDLVGRTGGEEFMILLPGMPKFRAAEVADRLRKRLAAHAFTFDGQTVFVTISIGVASFMPGDTLSTLAARADHRLYAAKNAGRNAVVWEDDDNHDY</sequence>
<comment type="caution">
    <text evidence="5">The sequence shown here is derived from an EMBL/GenBank/DDBJ whole genome shotgun (WGS) entry which is preliminary data.</text>
</comment>
<dbReference type="RefSeq" id="WP_109901880.1">
    <property type="nucleotide sequence ID" value="NZ_QGLE01000001.1"/>
</dbReference>
<keyword evidence="3" id="KW-0812">Transmembrane</keyword>
<evidence type="ECO:0000313" key="5">
    <source>
        <dbReference type="EMBL" id="PWR25669.1"/>
    </source>
</evidence>
<feature type="transmembrane region" description="Helical" evidence="3">
    <location>
        <begin position="12"/>
        <end position="33"/>
    </location>
</feature>
<dbReference type="GO" id="GO:0052621">
    <property type="term" value="F:diguanylate cyclase activity"/>
    <property type="evidence" value="ECO:0007669"/>
    <property type="project" value="UniProtKB-EC"/>
</dbReference>
<dbReference type="InterPro" id="IPR000160">
    <property type="entry name" value="GGDEF_dom"/>
</dbReference>
<dbReference type="SMART" id="SM00267">
    <property type="entry name" value="GGDEF"/>
    <property type="match status" value="1"/>
</dbReference>
<dbReference type="AlphaFoldDB" id="A0A317EFP8"/>